<sequence length="41" mass="4787">MFSFLYDYHYFCLANGGKITPVQISSQSEPFFAVEHKKRSL</sequence>
<dbReference type="HOGENOM" id="CLU_3270165_0_0_9"/>
<dbReference type="Proteomes" id="UP000019591">
    <property type="component" value="Chromosome"/>
</dbReference>
<reference evidence="1 2" key="1">
    <citation type="journal article" date="2014" name="Genome Announc.">
        <title>Complete Genome Sequence of Amino Acid-Utilizing Eubacterium acidaminophilum al-2 (DSM 3953).</title>
        <authorList>
            <person name="Poehlein A."/>
            <person name="Andreesen J.R."/>
            <person name="Daniel R."/>
        </authorList>
    </citation>
    <scope>NUCLEOTIDE SEQUENCE [LARGE SCALE GENOMIC DNA]</scope>
    <source>
        <strain evidence="1 2">DSM 3953</strain>
    </source>
</reference>
<dbReference type="AlphaFoldDB" id="W8TIN1"/>
<dbReference type="KEGG" id="eac:EAL2_c07670"/>
<evidence type="ECO:0000313" key="2">
    <source>
        <dbReference type="Proteomes" id="UP000019591"/>
    </source>
</evidence>
<organism evidence="1 2">
    <name type="scientific">Peptoclostridium acidaminophilum DSM 3953</name>
    <dbReference type="NCBI Taxonomy" id="1286171"/>
    <lineage>
        <taxon>Bacteria</taxon>
        <taxon>Bacillati</taxon>
        <taxon>Bacillota</taxon>
        <taxon>Clostridia</taxon>
        <taxon>Peptostreptococcales</taxon>
        <taxon>Peptoclostridiaceae</taxon>
        <taxon>Peptoclostridium</taxon>
    </lineage>
</organism>
<evidence type="ECO:0000313" key="1">
    <source>
        <dbReference type="EMBL" id="AHM56067.1"/>
    </source>
</evidence>
<gene>
    <name evidence="1" type="ORF">EAL2_c07670</name>
</gene>
<dbReference type="EMBL" id="CP007452">
    <property type="protein sequence ID" value="AHM56067.1"/>
    <property type="molecule type" value="Genomic_DNA"/>
</dbReference>
<proteinExistence type="predicted"/>
<protein>
    <submittedName>
        <fullName evidence="1">Uncharacterized protein</fullName>
    </submittedName>
</protein>
<name>W8TIN1_PEPAC</name>
<keyword evidence="2" id="KW-1185">Reference proteome</keyword>
<accession>W8TIN1</accession>